<dbReference type="Proteomes" id="UP000623967">
    <property type="component" value="Unassembled WGS sequence"/>
</dbReference>
<evidence type="ECO:0000259" key="2">
    <source>
        <dbReference type="Pfam" id="PF13817"/>
    </source>
</evidence>
<keyword evidence="4" id="KW-1185">Reference proteome</keyword>
<accession>A0ABS1TQ34</accession>
<dbReference type="Pfam" id="PF13817">
    <property type="entry name" value="DDE_Tnp_IS66_C"/>
    <property type="match status" value="1"/>
</dbReference>
<evidence type="ECO:0000313" key="3">
    <source>
        <dbReference type="EMBL" id="MBL4953446.1"/>
    </source>
</evidence>
<gene>
    <name evidence="3" type="ORF">JK635_14720</name>
</gene>
<dbReference type="PANTHER" id="PTHR33678:SF1">
    <property type="entry name" value="BLL1576 PROTEIN"/>
    <property type="match status" value="1"/>
</dbReference>
<dbReference type="InterPro" id="IPR004291">
    <property type="entry name" value="Transposase_IS66_central"/>
</dbReference>
<feature type="domain" description="Transposase IS66 C-terminal" evidence="2">
    <location>
        <begin position="138"/>
        <end position="173"/>
    </location>
</feature>
<organism evidence="3 4">
    <name type="scientific">Neobacillus paridis</name>
    <dbReference type="NCBI Taxonomy" id="2803862"/>
    <lineage>
        <taxon>Bacteria</taxon>
        <taxon>Bacillati</taxon>
        <taxon>Bacillota</taxon>
        <taxon>Bacilli</taxon>
        <taxon>Bacillales</taxon>
        <taxon>Bacillaceae</taxon>
        <taxon>Neobacillus</taxon>
    </lineage>
</organism>
<dbReference type="InterPro" id="IPR039552">
    <property type="entry name" value="IS66_C"/>
</dbReference>
<dbReference type="InterPro" id="IPR052344">
    <property type="entry name" value="Transposase-related"/>
</dbReference>
<protein>
    <submittedName>
        <fullName evidence="3">IS66 family transposase</fullName>
    </submittedName>
</protein>
<comment type="caution">
    <text evidence="3">The sequence shown here is derived from an EMBL/GenBank/DDBJ whole genome shotgun (WGS) entry which is preliminary data.</text>
</comment>
<name>A0ABS1TQ34_9BACI</name>
<dbReference type="EMBL" id="JAESWB010000204">
    <property type="protein sequence ID" value="MBL4953446.1"/>
    <property type="molecule type" value="Genomic_DNA"/>
</dbReference>
<evidence type="ECO:0000313" key="4">
    <source>
        <dbReference type="Proteomes" id="UP000623967"/>
    </source>
</evidence>
<feature type="non-terminal residue" evidence="3">
    <location>
        <position position="173"/>
    </location>
</feature>
<evidence type="ECO:0000259" key="1">
    <source>
        <dbReference type="Pfam" id="PF03050"/>
    </source>
</evidence>
<dbReference type="Pfam" id="PF03050">
    <property type="entry name" value="DDE_Tnp_IS66"/>
    <property type="match status" value="1"/>
</dbReference>
<feature type="non-terminal residue" evidence="3">
    <location>
        <position position="1"/>
    </location>
</feature>
<proteinExistence type="predicted"/>
<feature type="domain" description="Transposase IS66 central" evidence="1">
    <location>
        <begin position="1"/>
        <end position="131"/>
    </location>
</feature>
<dbReference type="PANTHER" id="PTHR33678">
    <property type="entry name" value="BLL1576 PROTEIN"/>
    <property type="match status" value="1"/>
</dbReference>
<dbReference type="NCBIfam" id="NF033517">
    <property type="entry name" value="transpos_IS66"/>
    <property type="match status" value="1"/>
</dbReference>
<sequence length="173" mass="19380">WAHVRRKFYDISQSHPSPIAGEALRRIGMLYAIEAQIRGQPVERRREIRIAQTQPLLDDMRRWLNSLLPTLSAKAPLAGAIQYAFNRWDALNVFARDGCVEIDNNAVERALRAVSLGRKNFMFAGSDAGGHRAAAMYSLIGSAKLNGLDPEAYLRCVLSQIAEHPVNRVEELL</sequence>
<dbReference type="RefSeq" id="WP_202654704.1">
    <property type="nucleotide sequence ID" value="NZ_JAESWB010000204.1"/>
</dbReference>
<reference evidence="3 4" key="1">
    <citation type="submission" date="2021-01" db="EMBL/GenBank/DDBJ databases">
        <title>Genome public.</title>
        <authorList>
            <person name="Liu C."/>
            <person name="Sun Q."/>
        </authorList>
    </citation>
    <scope>NUCLEOTIDE SEQUENCE [LARGE SCALE GENOMIC DNA]</scope>
    <source>
        <strain evidence="3 4">YIM B02564</strain>
    </source>
</reference>